<dbReference type="SUPFAM" id="SSF53756">
    <property type="entry name" value="UDP-Glycosyltransferase/glycogen phosphorylase"/>
    <property type="match status" value="1"/>
</dbReference>
<keyword evidence="2" id="KW-0328">Glycosyltransferase</keyword>
<dbReference type="Proteomes" id="UP001597163">
    <property type="component" value="Unassembled WGS sequence"/>
</dbReference>
<evidence type="ECO:0000313" key="2">
    <source>
        <dbReference type="EMBL" id="MFD1162234.1"/>
    </source>
</evidence>
<dbReference type="PANTHER" id="PTHR12526:SF637">
    <property type="entry name" value="GLYCOSYLTRANSFERASE EPSF-RELATED"/>
    <property type="match status" value="1"/>
</dbReference>
<keyword evidence="3" id="KW-1185">Reference proteome</keyword>
<proteinExistence type="predicted"/>
<reference evidence="3" key="1">
    <citation type="journal article" date="2019" name="Int. J. Syst. Evol. Microbiol.">
        <title>The Global Catalogue of Microorganisms (GCM) 10K type strain sequencing project: providing services to taxonomists for standard genome sequencing and annotation.</title>
        <authorList>
            <consortium name="The Broad Institute Genomics Platform"/>
            <consortium name="The Broad Institute Genome Sequencing Center for Infectious Disease"/>
            <person name="Wu L."/>
            <person name="Ma J."/>
        </authorList>
    </citation>
    <scope>NUCLEOTIDE SEQUENCE [LARGE SCALE GENOMIC DNA]</scope>
    <source>
        <strain evidence="3">CCUG 63246</strain>
    </source>
</reference>
<evidence type="ECO:0000259" key="1">
    <source>
        <dbReference type="Pfam" id="PF00534"/>
    </source>
</evidence>
<dbReference type="RefSeq" id="WP_311938394.1">
    <property type="nucleotide sequence ID" value="NZ_JAVSCK010000002.1"/>
</dbReference>
<dbReference type="GO" id="GO:0016757">
    <property type="term" value="F:glycosyltransferase activity"/>
    <property type="evidence" value="ECO:0007669"/>
    <property type="project" value="UniProtKB-KW"/>
</dbReference>
<dbReference type="EC" id="2.4.-.-" evidence="2"/>
<feature type="domain" description="Glycosyl transferase family 1" evidence="1">
    <location>
        <begin position="184"/>
        <end position="301"/>
    </location>
</feature>
<keyword evidence="2" id="KW-0808">Transferase</keyword>
<name>A0ABW3RB03_9FLAO</name>
<dbReference type="InterPro" id="IPR001296">
    <property type="entry name" value="Glyco_trans_1"/>
</dbReference>
<comment type="caution">
    <text evidence="2">The sequence shown here is derived from an EMBL/GenBank/DDBJ whole genome shotgun (WGS) entry which is preliminary data.</text>
</comment>
<accession>A0ABW3RB03</accession>
<evidence type="ECO:0000313" key="3">
    <source>
        <dbReference type="Proteomes" id="UP001597163"/>
    </source>
</evidence>
<dbReference type="Gene3D" id="3.40.50.2000">
    <property type="entry name" value="Glycogen Phosphorylase B"/>
    <property type="match status" value="2"/>
</dbReference>
<dbReference type="PANTHER" id="PTHR12526">
    <property type="entry name" value="GLYCOSYLTRANSFERASE"/>
    <property type="match status" value="1"/>
</dbReference>
<sequence>MKRILHIVGTMDRAGAETMVMNLYRAIDKNKYQFDFVYFTNKVCAYDDEIKELGGVIYRIPEHSAVIRTYKLYQLLKKNRQFYAVHCHQLLANASHQLAAFLAGIPTRISHAHSTQDIHNTNVIRSLYQKVSKAIISKLSTDFIACGVEAGNFLFPSKESILYIPNAIDVSKFIESEKKKIKFFFDIGSINDNTIIISQIGRFMPVKNHEFSINFAVYLKQNNIDFHMVFAGSGHLENDLKQLVIKRGLSNHITFLGVREDIDLVLAHSKLLIMPSLYEGFPVILVESQAAGIPALISSGISQEVDLGLDLVQFCDLKASKEEWLKLMQDSLKKERVNALERQKIIKSKGFDIDVSVKLLEKLYSAN</sequence>
<dbReference type="Pfam" id="PF00534">
    <property type="entry name" value="Glycos_transf_1"/>
    <property type="match status" value="1"/>
</dbReference>
<protein>
    <submittedName>
        <fullName evidence="2">Glycosyltransferase</fullName>
        <ecNumber evidence="2">2.4.-.-</ecNumber>
    </submittedName>
</protein>
<gene>
    <name evidence="2" type="ORF">ACFQ2E_07385</name>
</gene>
<dbReference type="EMBL" id="JBHTLJ010000002">
    <property type="protein sequence ID" value="MFD1162234.1"/>
    <property type="molecule type" value="Genomic_DNA"/>
</dbReference>
<organism evidence="2 3">
    <name type="scientific">Hwangdonia seohaensis</name>
    <dbReference type="NCBI Taxonomy" id="1240727"/>
    <lineage>
        <taxon>Bacteria</taxon>
        <taxon>Pseudomonadati</taxon>
        <taxon>Bacteroidota</taxon>
        <taxon>Flavobacteriia</taxon>
        <taxon>Flavobacteriales</taxon>
        <taxon>Flavobacteriaceae</taxon>
        <taxon>Hwangdonia</taxon>
    </lineage>
</organism>